<feature type="domain" description="Rhodanese" evidence="2">
    <location>
        <begin position="38"/>
        <end position="126"/>
    </location>
</feature>
<feature type="chain" id="PRO_5017823352" evidence="1">
    <location>
        <begin position="23"/>
        <end position="126"/>
    </location>
</feature>
<dbReference type="InterPro" id="IPR052367">
    <property type="entry name" value="Thiosulfate_ST/Rhodanese-like"/>
</dbReference>
<dbReference type="Gene3D" id="3.40.250.10">
    <property type="entry name" value="Rhodanese-like domain"/>
    <property type="match status" value="1"/>
</dbReference>
<dbReference type="SUPFAM" id="SSF52821">
    <property type="entry name" value="Rhodanese/Cell cycle control phosphatase"/>
    <property type="match status" value="1"/>
</dbReference>
<dbReference type="InterPro" id="IPR001763">
    <property type="entry name" value="Rhodanese-like_dom"/>
</dbReference>
<dbReference type="PROSITE" id="PS51257">
    <property type="entry name" value="PROKAR_LIPOPROTEIN"/>
    <property type="match status" value="1"/>
</dbReference>
<keyword evidence="1" id="KW-0732">Signal</keyword>
<dbReference type="KEGG" id="hyh:D3Y59_05055"/>
<name>A0A3B7QTZ2_9BACT</name>
<dbReference type="SMART" id="SM00450">
    <property type="entry name" value="RHOD"/>
    <property type="match status" value="1"/>
</dbReference>
<dbReference type="Pfam" id="PF00581">
    <property type="entry name" value="Rhodanese"/>
    <property type="match status" value="1"/>
</dbReference>
<dbReference type="RefSeq" id="WP_119444060.1">
    <property type="nucleotide sequence ID" value="NZ_CP032317.1"/>
</dbReference>
<dbReference type="PANTHER" id="PTHR45431">
    <property type="entry name" value="RHODANESE-LIKE DOMAIN-CONTAINING PROTEIN 15, CHLOROPLASTIC"/>
    <property type="match status" value="1"/>
</dbReference>
<dbReference type="PANTHER" id="PTHR45431:SF3">
    <property type="entry name" value="RHODANESE-LIKE DOMAIN-CONTAINING PROTEIN 15, CHLOROPLASTIC"/>
    <property type="match status" value="1"/>
</dbReference>
<keyword evidence="4" id="KW-1185">Reference proteome</keyword>
<evidence type="ECO:0000313" key="3">
    <source>
        <dbReference type="EMBL" id="AYA36478.1"/>
    </source>
</evidence>
<dbReference type="EMBL" id="CP032317">
    <property type="protein sequence ID" value="AYA36478.1"/>
    <property type="molecule type" value="Genomic_DNA"/>
</dbReference>
<dbReference type="Proteomes" id="UP000262802">
    <property type="component" value="Chromosome"/>
</dbReference>
<organism evidence="3 4">
    <name type="scientific">Hymenobacter oligotrophus</name>
    <dbReference type="NCBI Taxonomy" id="2319843"/>
    <lineage>
        <taxon>Bacteria</taxon>
        <taxon>Pseudomonadati</taxon>
        <taxon>Bacteroidota</taxon>
        <taxon>Cytophagia</taxon>
        <taxon>Cytophagales</taxon>
        <taxon>Hymenobacteraceae</taxon>
        <taxon>Hymenobacter</taxon>
    </lineage>
</organism>
<sequence length="126" mass="13266">MQKLFSLALLLLVLGCSSPSSAQAPRTTTPQETQQLLAQSGVVLLDVRTPVEFGAGHLKGARNVNFLSTDFPDVVAKLDPNATYVLYCASGNRSGKAAALMQEKGFKNVVNAGGFNSLKEAGLPTE</sequence>
<evidence type="ECO:0000259" key="2">
    <source>
        <dbReference type="PROSITE" id="PS50206"/>
    </source>
</evidence>
<evidence type="ECO:0000313" key="4">
    <source>
        <dbReference type="Proteomes" id="UP000262802"/>
    </source>
</evidence>
<dbReference type="PROSITE" id="PS50206">
    <property type="entry name" value="RHODANESE_3"/>
    <property type="match status" value="1"/>
</dbReference>
<gene>
    <name evidence="3" type="ORF">D3Y59_05055</name>
</gene>
<accession>A0A3B7QTZ2</accession>
<feature type="signal peptide" evidence="1">
    <location>
        <begin position="1"/>
        <end position="22"/>
    </location>
</feature>
<protein>
    <submittedName>
        <fullName evidence="3">Rhodanese-like domain-containing protein</fullName>
    </submittedName>
</protein>
<dbReference type="AlphaFoldDB" id="A0A3B7QTZ2"/>
<dbReference type="CDD" id="cd00158">
    <property type="entry name" value="RHOD"/>
    <property type="match status" value="1"/>
</dbReference>
<dbReference type="OrthoDB" id="9808735at2"/>
<proteinExistence type="predicted"/>
<evidence type="ECO:0000256" key="1">
    <source>
        <dbReference type="SAM" id="SignalP"/>
    </source>
</evidence>
<dbReference type="InterPro" id="IPR036873">
    <property type="entry name" value="Rhodanese-like_dom_sf"/>
</dbReference>
<reference evidence="3 4" key="1">
    <citation type="submission" date="2018-09" db="EMBL/GenBank/DDBJ databases">
        <title>Hymenobacter medium sp. nov., isolated from R2A medium.</title>
        <authorList>
            <person name="Yingchao G."/>
        </authorList>
    </citation>
    <scope>NUCLEOTIDE SEQUENCE [LARGE SCALE GENOMIC DNA]</scope>
    <source>
        <strain evidence="4">sh-6</strain>
    </source>
</reference>